<keyword evidence="7 9" id="KW-0811">Translocation</keyword>
<keyword evidence="2 9" id="KW-0813">Transport</keyword>
<dbReference type="HOGENOM" id="CLU_086034_6_0_12"/>
<comment type="similarity">
    <text evidence="9">Belongs to the TatA/E family.</text>
</comment>
<feature type="region of interest" description="Disordered" evidence="10">
    <location>
        <begin position="53"/>
        <end position="85"/>
    </location>
</feature>
<dbReference type="Pfam" id="PF02416">
    <property type="entry name" value="TatA_B_E"/>
    <property type="match status" value="1"/>
</dbReference>
<accession>E1R123</accession>
<keyword evidence="5 9" id="KW-0653">Protein transport</keyword>
<evidence type="ECO:0000313" key="11">
    <source>
        <dbReference type="EMBL" id="ADK80272.1"/>
    </source>
</evidence>
<gene>
    <name evidence="9" type="primary">tatA</name>
    <name evidence="11" type="ordered locus">Spirs_1142</name>
</gene>
<dbReference type="PANTHER" id="PTHR42982">
    <property type="entry name" value="SEC-INDEPENDENT PROTEIN TRANSLOCASE PROTEIN TATA"/>
    <property type="match status" value="1"/>
</dbReference>
<name>E1R123_SEDSS</name>
<keyword evidence="9" id="KW-0997">Cell inner membrane</keyword>
<comment type="function">
    <text evidence="9">Part of the twin-arginine translocation (Tat) system that transports large folded proteins containing a characteristic twin-arginine motif in their signal peptide across membranes. TatA could form the protein-conducting channel of the Tat system.</text>
</comment>
<dbReference type="HAMAP" id="MF_00236">
    <property type="entry name" value="TatA_E"/>
    <property type="match status" value="1"/>
</dbReference>
<dbReference type="GO" id="GO:0008320">
    <property type="term" value="F:protein transmembrane transporter activity"/>
    <property type="evidence" value="ECO:0007669"/>
    <property type="project" value="UniProtKB-UniRule"/>
</dbReference>
<comment type="subcellular location">
    <subcellularLocation>
        <location evidence="9">Cell inner membrane</location>
        <topology evidence="9">Single-pass membrane protein</topology>
    </subcellularLocation>
    <subcellularLocation>
        <location evidence="1">Cell membrane</location>
        <topology evidence="1">Single-pass membrane protein</topology>
    </subcellularLocation>
</comment>
<keyword evidence="3 9" id="KW-1003">Cell membrane</keyword>
<evidence type="ECO:0000256" key="8">
    <source>
        <dbReference type="ARBA" id="ARBA00023136"/>
    </source>
</evidence>
<reference evidence="11 12" key="1">
    <citation type="journal article" date="2010" name="Stand. Genomic Sci.">
        <title>Complete genome sequence of Spirochaeta smaragdinae type strain (SEBR 4228).</title>
        <authorList>
            <person name="Mavromatis K."/>
            <person name="Yasawong M."/>
            <person name="Chertkov O."/>
            <person name="Lapidus A."/>
            <person name="Lucas S."/>
            <person name="Nolan M."/>
            <person name="Del Rio T.G."/>
            <person name="Tice H."/>
            <person name="Cheng J.F."/>
            <person name="Pitluck S."/>
            <person name="Liolios K."/>
            <person name="Ivanova N."/>
            <person name="Tapia R."/>
            <person name="Han C."/>
            <person name="Bruce D."/>
            <person name="Goodwin L."/>
            <person name="Pati A."/>
            <person name="Chen A."/>
            <person name="Palaniappan K."/>
            <person name="Land M."/>
            <person name="Hauser L."/>
            <person name="Chang Y.J."/>
            <person name="Jeffries C.D."/>
            <person name="Detter J.C."/>
            <person name="Rohde M."/>
            <person name="Brambilla E."/>
            <person name="Spring S."/>
            <person name="Goker M."/>
            <person name="Sikorski J."/>
            <person name="Woyke T."/>
            <person name="Bristow J."/>
            <person name="Eisen J.A."/>
            <person name="Markowitz V."/>
            <person name="Hugenholtz P."/>
            <person name="Klenk H.P."/>
            <person name="Kyrpides N.C."/>
        </authorList>
    </citation>
    <scope>NUCLEOTIDE SEQUENCE [LARGE SCALE GENOMIC DNA]</scope>
    <source>
        <strain evidence="12">DSM 11293 / JCM 15392 / SEBR 4228</strain>
    </source>
</reference>
<keyword evidence="8 9" id="KW-0472">Membrane</keyword>
<dbReference type="OrthoDB" id="9800908at2"/>
<dbReference type="GO" id="GO:0043953">
    <property type="term" value="P:protein transport by the Tat complex"/>
    <property type="evidence" value="ECO:0007669"/>
    <property type="project" value="UniProtKB-UniRule"/>
</dbReference>
<evidence type="ECO:0000256" key="3">
    <source>
        <dbReference type="ARBA" id="ARBA00022475"/>
    </source>
</evidence>
<evidence type="ECO:0000256" key="4">
    <source>
        <dbReference type="ARBA" id="ARBA00022692"/>
    </source>
</evidence>
<dbReference type="PANTHER" id="PTHR42982:SF1">
    <property type="entry name" value="SEC-INDEPENDENT PROTEIN TRANSLOCASE PROTEIN TATA"/>
    <property type="match status" value="1"/>
</dbReference>
<organism evidence="11 12">
    <name type="scientific">Sediminispirochaeta smaragdinae (strain DSM 11293 / JCM 15392 / SEBR 4228)</name>
    <name type="common">Spirochaeta smaragdinae</name>
    <dbReference type="NCBI Taxonomy" id="573413"/>
    <lineage>
        <taxon>Bacteria</taxon>
        <taxon>Pseudomonadati</taxon>
        <taxon>Spirochaetota</taxon>
        <taxon>Spirochaetia</taxon>
        <taxon>Spirochaetales</taxon>
        <taxon>Spirochaetaceae</taxon>
        <taxon>Sediminispirochaeta</taxon>
    </lineage>
</organism>
<evidence type="ECO:0000313" key="12">
    <source>
        <dbReference type="Proteomes" id="UP000002318"/>
    </source>
</evidence>
<comment type="subunit">
    <text evidence="9">Forms a complex with TatC.</text>
</comment>
<evidence type="ECO:0000256" key="10">
    <source>
        <dbReference type="SAM" id="MobiDB-lite"/>
    </source>
</evidence>
<dbReference type="InterPro" id="IPR006312">
    <property type="entry name" value="TatA/E"/>
</dbReference>
<evidence type="ECO:0000256" key="1">
    <source>
        <dbReference type="ARBA" id="ARBA00004162"/>
    </source>
</evidence>
<evidence type="ECO:0000256" key="5">
    <source>
        <dbReference type="ARBA" id="ARBA00022927"/>
    </source>
</evidence>
<keyword evidence="6 9" id="KW-1133">Transmembrane helix</keyword>
<feature type="transmembrane region" description="Helical" evidence="9">
    <location>
        <begin position="6"/>
        <end position="24"/>
    </location>
</feature>
<proteinExistence type="inferred from homology"/>
<dbReference type="InterPro" id="IPR003369">
    <property type="entry name" value="TatA/B/E"/>
</dbReference>
<dbReference type="KEGG" id="ssm:Spirs_1142"/>
<dbReference type="GO" id="GO:0033281">
    <property type="term" value="C:TAT protein transport complex"/>
    <property type="evidence" value="ECO:0007669"/>
    <property type="project" value="UniProtKB-UniRule"/>
</dbReference>
<evidence type="ECO:0000256" key="2">
    <source>
        <dbReference type="ARBA" id="ARBA00022448"/>
    </source>
</evidence>
<protein>
    <recommendedName>
        <fullName evidence="9">Sec-independent protein translocase protein TatA</fullName>
    </recommendedName>
</protein>
<dbReference type="EMBL" id="CP002116">
    <property type="protein sequence ID" value="ADK80272.1"/>
    <property type="molecule type" value="Genomic_DNA"/>
</dbReference>
<dbReference type="Gene3D" id="1.20.5.3310">
    <property type="match status" value="1"/>
</dbReference>
<dbReference type="eggNOG" id="COG1826">
    <property type="taxonomic scope" value="Bacteria"/>
</dbReference>
<dbReference type="PRINTS" id="PR01506">
    <property type="entry name" value="TATBPROTEIN"/>
</dbReference>
<evidence type="ECO:0000256" key="7">
    <source>
        <dbReference type="ARBA" id="ARBA00023010"/>
    </source>
</evidence>
<keyword evidence="4 9" id="KW-0812">Transmembrane</keyword>
<dbReference type="RefSeq" id="WP_013253736.1">
    <property type="nucleotide sequence ID" value="NC_014364.1"/>
</dbReference>
<dbReference type="NCBIfam" id="NF011430">
    <property type="entry name" value="PRK14861.1"/>
    <property type="match status" value="1"/>
</dbReference>
<dbReference type="STRING" id="573413.Spirs_1142"/>
<evidence type="ECO:0000256" key="9">
    <source>
        <dbReference type="HAMAP-Rule" id="MF_00236"/>
    </source>
</evidence>
<keyword evidence="12" id="KW-1185">Reference proteome</keyword>
<dbReference type="AlphaFoldDB" id="E1R123"/>
<sequence length="85" mass="9253">MFGFGRLGPMELILIFVIALLIFGPKKLPEIGKSLGSAIREFRAHSNKLTEELSLDETKAPAGQVPKPETSEATVAQVSSKEEQK</sequence>
<dbReference type="NCBIfam" id="TIGR01411">
    <property type="entry name" value="tatAE"/>
    <property type="match status" value="1"/>
</dbReference>
<dbReference type="Proteomes" id="UP000002318">
    <property type="component" value="Chromosome"/>
</dbReference>
<evidence type="ECO:0000256" key="6">
    <source>
        <dbReference type="ARBA" id="ARBA00022989"/>
    </source>
</evidence>